<organism evidence="1 2">
    <name type="scientific">Populus alba</name>
    <name type="common">White poplar</name>
    <dbReference type="NCBI Taxonomy" id="43335"/>
    <lineage>
        <taxon>Eukaryota</taxon>
        <taxon>Viridiplantae</taxon>
        <taxon>Streptophyta</taxon>
        <taxon>Embryophyta</taxon>
        <taxon>Tracheophyta</taxon>
        <taxon>Spermatophyta</taxon>
        <taxon>Magnoliopsida</taxon>
        <taxon>eudicotyledons</taxon>
        <taxon>Gunneridae</taxon>
        <taxon>Pentapetalae</taxon>
        <taxon>rosids</taxon>
        <taxon>fabids</taxon>
        <taxon>Malpighiales</taxon>
        <taxon>Salicaceae</taxon>
        <taxon>Saliceae</taxon>
        <taxon>Populus</taxon>
    </lineage>
</organism>
<protein>
    <submittedName>
        <fullName evidence="1">Uncharacterized protein</fullName>
    </submittedName>
</protein>
<dbReference type="Proteomes" id="UP000309997">
    <property type="component" value="Unassembled WGS sequence"/>
</dbReference>
<accession>A0ACC4CV90</accession>
<comment type="caution">
    <text evidence="1">The sequence shown here is derived from an EMBL/GenBank/DDBJ whole genome shotgun (WGS) entry which is preliminary data.</text>
</comment>
<keyword evidence="2" id="KW-1185">Reference proteome</keyword>
<proteinExistence type="predicted"/>
<gene>
    <name evidence="1" type="ORF">D5086_005724</name>
</gene>
<dbReference type="EMBL" id="RCHU02000002">
    <property type="protein sequence ID" value="KAL3604865.1"/>
    <property type="molecule type" value="Genomic_DNA"/>
</dbReference>
<evidence type="ECO:0000313" key="2">
    <source>
        <dbReference type="Proteomes" id="UP000309997"/>
    </source>
</evidence>
<name>A0ACC4CV90_POPAL</name>
<evidence type="ECO:0000313" key="1">
    <source>
        <dbReference type="EMBL" id="KAL3604865.1"/>
    </source>
</evidence>
<sequence>MESISAMNLVHVPEIIVNHQTKICRVSILIPKLLVFPALPLHFIHGYYYSIPQALVFRATDHASSQSALKLPLHSQQNK</sequence>
<reference evidence="1 2" key="1">
    <citation type="journal article" date="2024" name="Plant Biotechnol. J.">
        <title>Genome and CRISPR/Cas9 system of a widespread forest tree (Populus alba) in the world.</title>
        <authorList>
            <person name="Liu Y.J."/>
            <person name="Jiang P.F."/>
            <person name="Han X.M."/>
            <person name="Li X.Y."/>
            <person name="Wang H.M."/>
            <person name="Wang Y.J."/>
            <person name="Wang X.X."/>
            <person name="Zeng Q.Y."/>
        </authorList>
    </citation>
    <scope>NUCLEOTIDE SEQUENCE [LARGE SCALE GENOMIC DNA]</scope>
    <source>
        <strain evidence="2">cv. PAL-ZL1</strain>
    </source>
</reference>